<reference evidence="5" key="2">
    <citation type="submission" date="2020-09" db="EMBL/GenBank/DDBJ databases">
        <authorList>
            <person name="Sun Q."/>
            <person name="Zhou Y."/>
        </authorList>
    </citation>
    <scope>NUCLEOTIDE SEQUENCE</scope>
    <source>
        <strain evidence="5">CGMCC 1.15762</strain>
    </source>
</reference>
<dbReference type="PRINTS" id="PR00377">
    <property type="entry name" value="IMPHPHTASES"/>
</dbReference>
<evidence type="ECO:0000313" key="5">
    <source>
        <dbReference type="EMBL" id="GGG66094.1"/>
    </source>
</evidence>
<dbReference type="GO" id="GO:0007165">
    <property type="term" value="P:signal transduction"/>
    <property type="evidence" value="ECO:0007669"/>
    <property type="project" value="TreeGrafter"/>
</dbReference>
<gene>
    <name evidence="5" type="ORF">GCM10011415_11090</name>
</gene>
<evidence type="ECO:0000256" key="3">
    <source>
        <dbReference type="ARBA" id="ARBA00022842"/>
    </source>
</evidence>
<feature type="binding site" evidence="4">
    <location>
        <position position="88"/>
    </location>
    <ligand>
        <name>Mg(2+)</name>
        <dbReference type="ChEBI" id="CHEBI:18420"/>
        <label>1</label>
        <note>catalytic</note>
    </ligand>
</feature>
<evidence type="ECO:0000256" key="2">
    <source>
        <dbReference type="ARBA" id="ARBA00022723"/>
    </source>
</evidence>
<name>A0A8J2ZI49_9RHOB</name>
<proteinExistence type="inferred from homology"/>
<reference evidence="5" key="1">
    <citation type="journal article" date="2014" name="Int. J. Syst. Evol. Microbiol.">
        <title>Complete genome sequence of Corynebacterium casei LMG S-19264T (=DSM 44701T), isolated from a smear-ripened cheese.</title>
        <authorList>
            <consortium name="US DOE Joint Genome Institute (JGI-PGF)"/>
            <person name="Walter F."/>
            <person name="Albersmeier A."/>
            <person name="Kalinowski J."/>
            <person name="Ruckert C."/>
        </authorList>
    </citation>
    <scope>NUCLEOTIDE SEQUENCE</scope>
    <source>
        <strain evidence="5">CGMCC 1.15762</strain>
    </source>
</reference>
<dbReference type="PROSITE" id="PS00630">
    <property type="entry name" value="IMP_2"/>
    <property type="match status" value="1"/>
</dbReference>
<dbReference type="AlphaFoldDB" id="A0A8J2ZI49"/>
<feature type="binding site" evidence="4">
    <location>
        <position position="87"/>
    </location>
    <ligand>
        <name>Mg(2+)</name>
        <dbReference type="ChEBI" id="CHEBI:18420"/>
        <label>1</label>
        <note>catalytic</note>
    </ligand>
</feature>
<dbReference type="Gene3D" id="3.30.540.10">
    <property type="entry name" value="Fructose-1,6-Bisphosphatase, subunit A, domain 1"/>
    <property type="match status" value="1"/>
</dbReference>
<protein>
    <submittedName>
        <fullName evidence="5">3'(2'),5'-bisphosphate nucleotidase CysQ</fullName>
    </submittedName>
</protein>
<dbReference type="EMBL" id="BMJV01000001">
    <property type="protein sequence ID" value="GGG66094.1"/>
    <property type="molecule type" value="Genomic_DNA"/>
</dbReference>
<keyword evidence="6" id="KW-1185">Reference proteome</keyword>
<dbReference type="GO" id="GO:0046854">
    <property type="term" value="P:phosphatidylinositol phosphate biosynthetic process"/>
    <property type="evidence" value="ECO:0007669"/>
    <property type="project" value="InterPro"/>
</dbReference>
<dbReference type="RefSeq" id="WP_188789164.1">
    <property type="nucleotide sequence ID" value="NZ_BMJV01000001.1"/>
</dbReference>
<dbReference type="PANTHER" id="PTHR20854">
    <property type="entry name" value="INOSITOL MONOPHOSPHATASE"/>
    <property type="match status" value="1"/>
</dbReference>
<dbReference type="PANTHER" id="PTHR20854:SF4">
    <property type="entry name" value="INOSITOL-1-MONOPHOSPHATASE-RELATED"/>
    <property type="match status" value="1"/>
</dbReference>
<sequence length="259" mass="27743">MPESDLALLIRAARAAAEVALGYSGDLLNVRHKAADGSPVTDADIAVNDTLQRILMDARPDYGWLSEESANDPARQDARRVFIVDPIDGTRSFIGGGDVWAHALAVADEGRVTAAVVLMPQLDRLFSAETGGGAHLNGELLTVRVAQTLEDAHVLATKPALAPERWQAPAPAPRRSYRPAMAYQLALVAQGRFDAVFSFRRAWEWDIAAGALLLAEAGAVMTDIQGRSIRFNAAEPRHNGLVAASPTLHGDILGRLART</sequence>
<dbReference type="InterPro" id="IPR000760">
    <property type="entry name" value="Inositol_monophosphatase-like"/>
</dbReference>
<dbReference type="SUPFAM" id="SSF56655">
    <property type="entry name" value="Carbohydrate phosphatase"/>
    <property type="match status" value="1"/>
</dbReference>
<dbReference type="GO" id="GO:0006020">
    <property type="term" value="P:inositol metabolic process"/>
    <property type="evidence" value="ECO:0007669"/>
    <property type="project" value="TreeGrafter"/>
</dbReference>
<comment type="similarity">
    <text evidence="1">Belongs to the inositol monophosphatase superfamily.</text>
</comment>
<evidence type="ECO:0000313" key="6">
    <source>
        <dbReference type="Proteomes" id="UP000617145"/>
    </source>
</evidence>
<dbReference type="GO" id="GO:0046872">
    <property type="term" value="F:metal ion binding"/>
    <property type="evidence" value="ECO:0007669"/>
    <property type="project" value="UniProtKB-KW"/>
</dbReference>
<feature type="binding site" evidence="4">
    <location>
        <position position="67"/>
    </location>
    <ligand>
        <name>Mg(2+)</name>
        <dbReference type="ChEBI" id="CHEBI:18420"/>
        <label>1</label>
        <note>catalytic</note>
    </ligand>
</feature>
<dbReference type="Gene3D" id="3.40.190.80">
    <property type="match status" value="1"/>
</dbReference>
<dbReference type="GO" id="GO:0008934">
    <property type="term" value="F:inositol monophosphate 1-phosphatase activity"/>
    <property type="evidence" value="ECO:0007669"/>
    <property type="project" value="TreeGrafter"/>
</dbReference>
<comment type="cofactor">
    <cofactor evidence="4">
        <name>Mg(2+)</name>
        <dbReference type="ChEBI" id="CHEBI:18420"/>
    </cofactor>
</comment>
<dbReference type="Proteomes" id="UP000617145">
    <property type="component" value="Unassembled WGS sequence"/>
</dbReference>
<feature type="binding site" evidence="4">
    <location>
        <position position="206"/>
    </location>
    <ligand>
        <name>Mg(2+)</name>
        <dbReference type="ChEBI" id="CHEBI:18420"/>
        <label>1</label>
        <note>catalytic</note>
    </ligand>
</feature>
<dbReference type="Pfam" id="PF00459">
    <property type="entry name" value="Inositol_P"/>
    <property type="match status" value="1"/>
</dbReference>
<comment type="caution">
    <text evidence="5">The sequence shown here is derived from an EMBL/GenBank/DDBJ whole genome shotgun (WGS) entry which is preliminary data.</text>
</comment>
<keyword evidence="2 4" id="KW-0479">Metal-binding</keyword>
<organism evidence="5 6">
    <name type="scientific">Salipiger pallidus</name>
    <dbReference type="NCBI Taxonomy" id="1775170"/>
    <lineage>
        <taxon>Bacteria</taxon>
        <taxon>Pseudomonadati</taxon>
        <taxon>Pseudomonadota</taxon>
        <taxon>Alphaproteobacteria</taxon>
        <taxon>Rhodobacterales</taxon>
        <taxon>Roseobacteraceae</taxon>
        <taxon>Salipiger</taxon>
    </lineage>
</organism>
<evidence type="ECO:0000256" key="4">
    <source>
        <dbReference type="PIRSR" id="PIRSR600760-2"/>
    </source>
</evidence>
<dbReference type="InterPro" id="IPR020550">
    <property type="entry name" value="Inositol_monophosphatase_CS"/>
</dbReference>
<keyword evidence="3 4" id="KW-0460">Magnesium</keyword>
<accession>A0A8J2ZI49</accession>
<feature type="binding site" evidence="4">
    <location>
        <position position="85"/>
    </location>
    <ligand>
        <name>Mg(2+)</name>
        <dbReference type="ChEBI" id="CHEBI:18420"/>
        <label>1</label>
        <note>catalytic</note>
    </ligand>
</feature>
<evidence type="ECO:0000256" key="1">
    <source>
        <dbReference type="ARBA" id="ARBA00009759"/>
    </source>
</evidence>